<protein>
    <submittedName>
        <fullName evidence="1">ATP-binding protein</fullName>
    </submittedName>
</protein>
<dbReference type="GO" id="GO:0005524">
    <property type="term" value="F:ATP binding"/>
    <property type="evidence" value="ECO:0007669"/>
    <property type="project" value="UniProtKB-KW"/>
</dbReference>
<accession>A0A4Y8T1E7</accession>
<gene>
    <name evidence="1" type="ORF">EQ803_22545</name>
</gene>
<keyword evidence="1" id="KW-0547">Nucleotide-binding</keyword>
<evidence type="ECO:0000313" key="1">
    <source>
        <dbReference type="EMBL" id="TFF44681.1"/>
    </source>
</evidence>
<dbReference type="Proteomes" id="UP000297630">
    <property type="component" value="Unassembled WGS sequence"/>
</dbReference>
<dbReference type="AlphaFoldDB" id="A0A4Y8T1E7"/>
<reference evidence="1 2" key="1">
    <citation type="submission" date="2019-01" db="EMBL/GenBank/DDBJ databases">
        <title>Draft genome sequence of Bacillus sp. DPC6431.</title>
        <authorList>
            <person name="Arbulu S."/>
            <person name="Murphy K."/>
            <person name="O'Sullivan O."/>
            <person name="Rea M.C."/>
            <person name="Hill C."/>
            <person name="Ross R.P."/>
        </authorList>
    </citation>
    <scope>NUCLEOTIDE SEQUENCE [LARGE SCALE GENOMIC DNA]</scope>
    <source>
        <strain evidence="1 2">DPC6431</strain>
    </source>
</reference>
<organism evidence="1 2">
    <name type="scientific">Bacillus thuringiensis</name>
    <dbReference type="NCBI Taxonomy" id="1428"/>
    <lineage>
        <taxon>Bacteria</taxon>
        <taxon>Bacillati</taxon>
        <taxon>Bacillota</taxon>
        <taxon>Bacilli</taxon>
        <taxon>Bacillales</taxon>
        <taxon>Bacillaceae</taxon>
        <taxon>Bacillus</taxon>
        <taxon>Bacillus cereus group</taxon>
    </lineage>
</organism>
<evidence type="ECO:0000313" key="2">
    <source>
        <dbReference type="Proteomes" id="UP000297630"/>
    </source>
</evidence>
<dbReference type="EMBL" id="SCLP01000012">
    <property type="protein sequence ID" value="TFF44681.1"/>
    <property type="molecule type" value="Genomic_DNA"/>
</dbReference>
<comment type="caution">
    <text evidence="1">The sequence shown here is derived from an EMBL/GenBank/DDBJ whole genome shotgun (WGS) entry which is preliminary data.</text>
</comment>
<proteinExistence type="predicted"/>
<sequence length="42" mass="4966">MKTIVIKNGIESMREGGDIHIRVYEKTEVYEYIYILGCRTRS</sequence>
<keyword evidence="1" id="KW-0067">ATP-binding</keyword>
<name>A0A4Y8T1E7_BACTU</name>